<proteinExistence type="predicted"/>
<comment type="cofactor">
    <cofactor evidence="3">
        <name>Zn(2+)</name>
        <dbReference type="ChEBI" id="CHEBI:29105"/>
    </cofactor>
</comment>
<dbReference type="Pfam" id="PF02574">
    <property type="entry name" value="S-methyl_trans"/>
    <property type="match status" value="1"/>
</dbReference>
<dbReference type="SUPFAM" id="SSF82282">
    <property type="entry name" value="Homocysteine S-methyltransferase"/>
    <property type="match status" value="1"/>
</dbReference>
<evidence type="ECO:0000313" key="5">
    <source>
        <dbReference type="EMBL" id="SHK73411.1"/>
    </source>
</evidence>
<sequence length="301" mass="32990">MKELLEKYHFILAEAAIVERLRRNKKIELDGSLVHAPLVHSEEGRAALRSLYQEYLGIAEANNRPILLCTPTWRANKERVQASSQQQDINVEAAKFLKELAAEESGKVPVKIGGLIGCKNDCYLPEEGLSLNEASEFHQWQVDQLARGGVDFLIAVTLPSVEEAAGIALAMEATGLPYIISFVISSDGKVLDGTEIQKAIEYVDAKTTNKPLGYFINCSYPSFLNPAALSEKVLERLIGIQANASSLSHAELEGSEDLKSESVSEWGSLMVRLNRDFGLKILGGCCGTDGKHLEYLAKNII</sequence>
<feature type="binding site" evidence="3">
    <location>
        <position position="285"/>
    </location>
    <ligand>
        <name>Zn(2+)</name>
        <dbReference type="ChEBI" id="CHEBI:29105"/>
    </ligand>
</feature>
<reference evidence="6" key="1">
    <citation type="submission" date="2016-11" db="EMBL/GenBank/DDBJ databases">
        <authorList>
            <person name="Varghese N."/>
            <person name="Submissions S."/>
        </authorList>
    </citation>
    <scope>NUCLEOTIDE SEQUENCE [LARGE SCALE GENOMIC DNA]</scope>
    <source>
        <strain evidence="6">CGMCC 1.10835</strain>
    </source>
</reference>
<dbReference type="OrthoDB" id="9803687at2"/>
<evidence type="ECO:0000256" key="3">
    <source>
        <dbReference type="PROSITE-ProRule" id="PRU00333"/>
    </source>
</evidence>
<dbReference type="PANTHER" id="PTHR11103">
    <property type="entry name" value="SLR1189 PROTEIN"/>
    <property type="match status" value="1"/>
</dbReference>
<keyword evidence="3" id="KW-0479">Metal-binding</keyword>
<keyword evidence="3" id="KW-0862">Zinc</keyword>
<keyword evidence="6" id="KW-1185">Reference proteome</keyword>
<dbReference type="AlphaFoldDB" id="A0A1M6UW90"/>
<organism evidence="5 6">
    <name type="scientific">Marinobacter antarcticus</name>
    <dbReference type="NCBI Taxonomy" id="564117"/>
    <lineage>
        <taxon>Bacteria</taxon>
        <taxon>Pseudomonadati</taxon>
        <taxon>Pseudomonadota</taxon>
        <taxon>Gammaproteobacteria</taxon>
        <taxon>Pseudomonadales</taxon>
        <taxon>Marinobacteraceae</taxon>
        <taxon>Marinobacter</taxon>
    </lineage>
</organism>
<dbReference type="InterPro" id="IPR003726">
    <property type="entry name" value="HCY_dom"/>
</dbReference>
<dbReference type="PROSITE" id="PS50970">
    <property type="entry name" value="HCY"/>
    <property type="match status" value="1"/>
</dbReference>
<dbReference type="GO" id="GO:0008168">
    <property type="term" value="F:methyltransferase activity"/>
    <property type="evidence" value="ECO:0007669"/>
    <property type="project" value="UniProtKB-UniRule"/>
</dbReference>
<evidence type="ECO:0000259" key="4">
    <source>
        <dbReference type="PROSITE" id="PS50970"/>
    </source>
</evidence>
<feature type="domain" description="Hcy-binding" evidence="4">
    <location>
        <begin position="1"/>
        <end position="300"/>
    </location>
</feature>
<dbReference type="PIRSF" id="PIRSF037505">
    <property type="entry name" value="Betaine_HMT"/>
    <property type="match status" value="1"/>
</dbReference>
<evidence type="ECO:0000256" key="2">
    <source>
        <dbReference type="ARBA" id="ARBA00022679"/>
    </source>
</evidence>
<keyword evidence="2 3" id="KW-0808">Transferase</keyword>
<gene>
    <name evidence="5" type="ORF">SAMN05216369_2945</name>
</gene>
<evidence type="ECO:0000313" key="6">
    <source>
        <dbReference type="Proteomes" id="UP000184497"/>
    </source>
</evidence>
<dbReference type="RefSeq" id="WP_072798893.1">
    <property type="nucleotide sequence ID" value="NZ_FRAQ01000003.1"/>
</dbReference>
<dbReference type="GO" id="GO:0032259">
    <property type="term" value="P:methylation"/>
    <property type="evidence" value="ECO:0007669"/>
    <property type="project" value="UniProtKB-KW"/>
</dbReference>
<feature type="binding site" evidence="3">
    <location>
        <position position="286"/>
    </location>
    <ligand>
        <name>Zn(2+)</name>
        <dbReference type="ChEBI" id="CHEBI:29105"/>
    </ligand>
</feature>
<evidence type="ECO:0000256" key="1">
    <source>
        <dbReference type="ARBA" id="ARBA00022603"/>
    </source>
</evidence>
<dbReference type="InterPro" id="IPR017226">
    <property type="entry name" value="BHMT-like"/>
</dbReference>
<dbReference type="STRING" id="564117.SAMN05216369_2945"/>
<dbReference type="InterPro" id="IPR036589">
    <property type="entry name" value="HCY_dom_sf"/>
</dbReference>
<dbReference type="EMBL" id="FRAQ01000003">
    <property type="protein sequence ID" value="SHK73411.1"/>
    <property type="molecule type" value="Genomic_DNA"/>
</dbReference>
<feature type="binding site" evidence="3">
    <location>
        <position position="218"/>
    </location>
    <ligand>
        <name>Zn(2+)</name>
        <dbReference type="ChEBI" id="CHEBI:29105"/>
    </ligand>
</feature>
<dbReference type="Gene3D" id="3.20.20.330">
    <property type="entry name" value="Homocysteine-binding-like domain"/>
    <property type="match status" value="1"/>
</dbReference>
<dbReference type="GO" id="GO:0009086">
    <property type="term" value="P:methionine biosynthetic process"/>
    <property type="evidence" value="ECO:0007669"/>
    <property type="project" value="InterPro"/>
</dbReference>
<dbReference type="PANTHER" id="PTHR11103:SF18">
    <property type="entry name" value="SLR1189 PROTEIN"/>
    <property type="match status" value="1"/>
</dbReference>
<name>A0A1M6UW90_9GAMM</name>
<accession>A0A1M6UW90</accession>
<protein>
    <submittedName>
        <fullName evidence="5">Homocysteine S-methyltransferase</fullName>
    </submittedName>
</protein>
<dbReference type="GO" id="GO:0008270">
    <property type="term" value="F:zinc ion binding"/>
    <property type="evidence" value="ECO:0007669"/>
    <property type="project" value="InterPro"/>
</dbReference>
<dbReference type="Proteomes" id="UP000184497">
    <property type="component" value="Unassembled WGS sequence"/>
</dbReference>
<keyword evidence="1 3" id="KW-0489">Methyltransferase</keyword>